<dbReference type="RefSeq" id="YP_009481434.1">
    <property type="nucleotide sequence ID" value="NC_037665.1"/>
</dbReference>
<organism evidence="2">
    <name type="scientific">Pandoravirus macleodensis</name>
    <dbReference type="NCBI Taxonomy" id="2107707"/>
    <lineage>
        <taxon>Viruses</taxon>
        <taxon>Pandoravirus</taxon>
    </lineage>
</organism>
<feature type="compositionally biased region" description="Acidic residues" evidence="1">
    <location>
        <begin position="118"/>
        <end position="133"/>
    </location>
</feature>
<dbReference type="EMBL" id="MG011691">
    <property type="protein sequence ID" value="AVK77438.1"/>
    <property type="molecule type" value="Genomic_DNA"/>
</dbReference>
<accession>A0A2U7UG07</accession>
<name>A0A2U7UG07_9VIRU</name>
<reference evidence="2" key="1">
    <citation type="journal article" date="2018" name="Nat. Commun.">
        <title>Diversity and evolution of the emerging Pandoraviridae family.</title>
        <authorList>
            <person name="Legendre M."/>
            <person name="Fabre E."/>
            <person name="Poirot O."/>
            <person name="Jeudy S."/>
            <person name="Lartigue A."/>
            <person name="Alempic J.M."/>
            <person name="Beucher L."/>
            <person name="Philippe N."/>
            <person name="Bertaux L."/>
            <person name="Christo-Foroux E."/>
            <person name="Labadie K."/>
            <person name="Coute Y."/>
            <person name="Abergel C."/>
            <person name="Claverie J.M."/>
        </authorList>
    </citation>
    <scope>NUCLEOTIDE SEQUENCE [LARGE SCALE GENOMIC DNA]</scope>
    <source>
        <strain evidence="2">Macleodensis</strain>
    </source>
</reference>
<dbReference type="InterPro" id="IPR011094">
    <property type="entry name" value="Uncharacterised_LppY/LpqO"/>
</dbReference>
<dbReference type="Pfam" id="PF07485">
    <property type="entry name" value="DUF1529"/>
    <property type="match status" value="1"/>
</dbReference>
<dbReference type="GeneID" id="36841893"/>
<dbReference type="Proteomes" id="UP000249758">
    <property type="component" value="Segment"/>
</dbReference>
<proteinExistence type="predicted"/>
<gene>
    <name evidence="2" type="ORF">pmac_cds_750</name>
</gene>
<protein>
    <submittedName>
        <fullName evidence="2">Uncharacterized protein</fullName>
    </submittedName>
</protein>
<feature type="region of interest" description="Disordered" evidence="1">
    <location>
        <begin position="81"/>
        <end position="181"/>
    </location>
</feature>
<evidence type="ECO:0000256" key="1">
    <source>
        <dbReference type="SAM" id="MobiDB-lite"/>
    </source>
</evidence>
<sequence>MTDYETLAWPWTGSMAGYDGRATDVKDLGQLNKPRRSAPDSDGSALLWQYVSDTHGYMSSDDADDEADAMAFERRQTTRLLFVNQESDTEDDETDEEHEDDEEIQQDDRAGLAWINDNVDDDDQEEEDDDQGDDQGAYFVIDHDNGAVMSLTRDAGPRRNALHTGARDEIQNDTDSEPEEADAQRTYADALVAALGDVDEVHMHGDGSVALRKDRHLPVVLMGGVGAPAKIADASITAAQAPDGVTAFLGEVALLADEVGAAERALLADDAGAVVTALHNHWVSDPTLYYLHFQALTRDPAAFLGAVAPWWRSL</sequence>
<evidence type="ECO:0000313" key="2">
    <source>
        <dbReference type="EMBL" id="AVK77438.1"/>
    </source>
</evidence>
<feature type="compositionally biased region" description="Acidic residues" evidence="1">
    <location>
        <begin position="87"/>
        <end position="105"/>
    </location>
</feature>
<dbReference type="KEGG" id="vg:36841893"/>
<feature type="compositionally biased region" description="Acidic residues" evidence="1">
    <location>
        <begin position="171"/>
        <end position="181"/>
    </location>
</feature>